<feature type="region of interest" description="Disordered" evidence="1">
    <location>
        <begin position="19"/>
        <end position="57"/>
    </location>
</feature>
<organism evidence="2 3">
    <name type="scientific">Genlisea aurea</name>
    <dbReference type="NCBI Taxonomy" id="192259"/>
    <lineage>
        <taxon>Eukaryota</taxon>
        <taxon>Viridiplantae</taxon>
        <taxon>Streptophyta</taxon>
        <taxon>Embryophyta</taxon>
        <taxon>Tracheophyta</taxon>
        <taxon>Spermatophyta</taxon>
        <taxon>Magnoliopsida</taxon>
        <taxon>eudicotyledons</taxon>
        <taxon>Gunneridae</taxon>
        <taxon>Pentapetalae</taxon>
        <taxon>asterids</taxon>
        <taxon>lamiids</taxon>
        <taxon>Lamiales</taxon>
        <taxon>Lentibulariaceae</taxon>
        <taxon>Genlisea</taxon>
    </lineage>
</organism>
<dbReference type="Proteomes" id="UP000015453">
    <property type="component" value="Unassembled WGS sequence"/>
</dbReference>
<evidence type="ECO:0000313" key="2">
    <source>
        <dbReference type="EMBL" id="EPS72177.1"/>
    </source>
</evidence>
<reference evidence="2 3" key="1">
    <citation type="journal article" date="2013" name="BMC Genomics">
        <title>The miniature genome of a carnivorous plant Genlisea aurea contains a low number of genes and short non-coding sequences.</title>
        <authorList>
            <person name="Leushkin E.V."/>
            <person name="Sutormin R.A."/>
            <person name="Nabieva E.R."/>
            <person name="Penin A.A."/>
            <person name="Kondrashov A.S."/>
            <person name="Logacheva M.D."/>
        </authorList>
    </citation>
    <scope>NUCLEOTIDE SEQUENCE [LARGE SCALE GENOMIC DNA]</scope>
</reference>
<comment type="caution">
    <text evidence="2">The sequence shown here is derived from an EMBL/GenBank/DDBJ whole genome shotgun (WGS) entry which is preliminary data.</text>
</comment>
<dbReference type="PANTHER" id="PTHR36410:SF1">
    <property type="entry name" value="EXPRESSED PROTEIN"/>
    <property type="match status" value="1"/>
</dbReference>
<gene>
    <name evidence="2" type="ORF">M569_02582</name>
</gene>
<feature type="non-terminal residue" evidence="2">
    <location>
        <position position="89"/>
    </location>
</feature>
<name>S8EHJ9_9LAMI</name>
<sequence length="89" mass="9700">MIRSAVAVLAPRAARLNPKPCRRRFSEATDEAEQEKQKKPQHTTRETAAAADGGGYATRADEEGYGVVYGKNKCISNEDEDKIVHGNAP</sequence>
<dbReference type="AlphaFoldDB" id="S8EHJ9"/>
<protein>
    <submittedName>
        <fullName evidence="2">Uncharacterized protein</fullName>
    </submittedName>
</protein>
<dbReference type="EMBL" id="AUSU01000940">
    <property type="protein sequence ID" value="EPS72177.1"/>
    <property type="molecule type" value="Genomic_DNA"/>
</dbReference>
<evidence type="ECO:0000313" key="3">
    <source>
        <dbReference type="Proteomes" id="UP000015453"/>
    </source>
</evidence>
<keyword evidence="3" id="KW-1185">Reference proteome</keyword>
<evidence type="ECO:0000256" key="1">
    <source>
        <dbReference type="SAM" id="MobiDB-lite"/>
    </source>
</evidence>
<dbReference type="PANTHER" id="PTHR36410">
    <property type="entry name" value="EXPRESSED PROTEIN"/>
    <property type="match status" value="1"/>
</dbReference>
<proteinExistence type="predicted"/>
<accession>S8EHJ9</accession>